<dbReference type="AlphaFoldDB" id="A0A2K3N572"/>
<accession>A0A2K3N572</accession>
<sequence length="28" mass="2995">GTQPPFASTGVIKSLTPARSHILVQHDH</sequence>
<reference evidence="1 2" key="1">
    <citation type="journal article" date="2014" name="Am. J. Bot.">
        <title>Genome assembly and annotation for red clover (Trifolium pratense; Fabaceae).</title>
        <authorList>
            <person name="Istvanek J."/>
            <person name="Jaros M."/>
            <person name="Krenek A."/>
            <person name="Repkova J."/>
        </authorList>
    </citation>
    <scope>NUCLEOTIDE SEQUENCE [LARGE SCALE GENOMIC DNA]</scope>
    <source>
        <strain evidence="2">cv. Tatra</strain>
        <tissue evidence="1">Young leaves</tissue>
    </source>
</reference>
<dbReference type="Proteomes" id="UP000236291">
    <property type="component" value="Unassembled WGS sequence"/>
</dbReference>
<name>A0A2K3N572_TRIPR</name>
<reference evidence="1 2" key="2">
    <citation type="journal article" date="2017" name="Front. Plant Sci.">
        <title>Gene Classification and Mining of Molecular Markers Useful in Red Clover (Trifolium pratense) Breeding.</title>
        <authorList>
            <person name="Istvanek J."/>
            <person name="Dluhosova J."/>
            <person name="Dluhos P."/>
            <person name="Patkova L."/>
            <person name="Nedelnik J."/>
            <person name="Repkova J."/>
        </authorList>
    </citation>
    <scope>NUCLEOTIDE SEQUENCE [LARGE SCALE GENOMIC DNA]</scope>
    <source>
        <strain evidence="2">cv. Tatra</strain>
        <tissue evidence="1">Young leaves</tissue>
    </source>
</reference>
<comment type="caution">
    <text evidence="1">The sequence shown here is derived from an EMBL/GenBank/DDBJ whole genome shotgun (WGS) entry which is preliminary data.</text>
</comment>
<proteinExistence type="predicted"/>
<protein>
    <submittedName>
        <fullName evidence="1">Uncharacterized protein</fullName>
    </submittedName>
</protein>
<feature type="non-terminal residue" evidence="1">
    <location>
        <position position="1"/>
    </location>
</feature>
<organism evidence="1 2">
    <name type="scientific">Trifolium pratense</name>
    <name type="common">Red clover</name>
    <dbReference type="NCBI Taxonomy" id="57577"/>
    <lineage>
        <taxon>Eukaryota</taxon>
        <taxon>Viridiplantae</taxon>
        <taxon>Streptophyta</taxon>
        <taxon>Embryophyta</taxon>
        <taxon>Tracheophyta</taxon>
        <taxon>Spermatophyta</taxon>
        <taxon>Magnoliopsida</taxon>
        <taxon>eudicotyledons</taxon>
        <taxon>Gunneridae</taxon>
        <taxon>Pentapetalae</taxon>
        <taxon>rosids</taxon>
        <taxon>fabids</taxon>
        <taxon>Fabales</taxon>
        <taxon>Fabaceae</taxon>
        <taxon>Papilionoideae</taxon>
        <taxon>50 kb inversion clade</taxon>
        <taxon>NPAAA clade</taxon>
        <taxon>Hologalegina</taxon>
        <taxon>IRL clade</taxon>
        <taxon>Trifolieae</taxon>
        <taxon>Trifolium</taxon>
    </lineage>
</organism>
<dbReference type="EMBL" id="ASHM01016379">
    <property type="protein sequence ID" value="PNX98188.1"/>
    <property type="molecule type" value="Genomic_DNA"/>
</dbReference>
<evidence type="ECO:0000313" key="2">
    <source>
        <dbReference type="Proteomes" id="UP000236291"/>
    </source>
</evidence>
<gene>
    <name evidence="1" type="ORF">L195_g021430</name>
</gene>
<evidence type="ECO:0000313" key="1">
    <source>
        <dbReference type="EMBL" id="PNX98188.1"/>
    </source>
</evidence>